<name>A0A182FTH0_ANOAL</name>
<feature type="compositionally biased region" description="Pro residues" evidence="1">
    <location>
        <begin position="41"/>
        <end position="51"/>
    </location>
</feature>
<dbReference type="AlphaFoldDB" id="A0A182FTH0"/>
<feature type="signal peptide" evidence="2">
    <location>
        <begin position="1"/>
        <end position="25"/>
    </location>
</feature>
<evidence type="ECO:0000256" key="1">
    <source>
        <dbReference type="SAM" id="MobiDB-lite"/>
    </source>
</evidence>
<dbReference type="VEuPathDB" id="VectorBase:AALB009850"/>
<proteinExistence type="predicted"/>
<feature type="chain" id="PRO_5043814349" evidence="2">
    <location>
        <begin position="26"/>
        <end position="103"/>
    </location>
</feature>
<dbReference type="VEuPathDB" id="VectorBase:AALB20_026163"/>
<sequence>MARFSFLLAFAIGTVLCLSAGQSRASPLPNTAEGVAQIPNMPSPGDFPRPPGMAHSRRARRDAHSALDESNADAFTDAQTYKEGTREKRAAKGTGGKLPSKAG</sequence>
<organism evidence="3 4">
    <name type="scientific">Anopheles albimanus</name>
    <name type="common">New world malaria mosquito</name>
    <dbReference type="NCBI Taxonomy" id="7167"/>
    <lineage>
        <taxon>Eukaryota</taxon>
        <taxon>Metazoa</taxon>
        <taxon>Ecdysozoa</taxon>
        <taxon>Arthropoda</taxon>
        <taxon>Hexapoda</taxon>
        <taxon>Insecta</taxon>
        <taxon>Pterygota</taxon>
        <taxon>Neoptera</taxon>
        <taxon>Endopterygota</taxon>
        <taxon>Diptera</taxon>
        <taxon>Nematocera</taxon>
        <taxon>Culicoidea</taxon>
        <taxon>Culicidae</taxon>
        <taxon>Anophelinae</taxon>
        <taxon>Anopheles</taxon>
    </lineage>
</organism>
<keyword evidence="4" id="KW-1185">Reference proteome</keyword>
<evidence type="ECO:0000313" key="3">
    <source>
        <dbReference type="EnsemblMetazoa" id="AALB009850-PA"/>
    </source>
</evidence>
<accession>A0A182FTH0</accession>
<reference evidence="3" key="2">
    <citation type="submission" date="2022-08" db="UniProtKB">
        <authorList>
            <consortium name="EnsemblMetazoa"/>
        </authorList>
    </citation>
    <scope>IDENTIFICATION</scope>
    <source>
        <strain evidence="3">STECLA/ALBI9_A</strain>
    </source>
</reference>
<dbReference type="Proteomes" id="UP000069272">
    <property type="component" value="Chromosome 3R"/>
</dbReference>
<reference evidence="3 4" key="1">
    <citation type="journal article" date="2017" name="G3 (Bethesda)">
        <title>The Physical Genome Mapping of Anopheles albimanus Corrected Scaffold Misassemblies and Identified Interarm Rearrangements in Genus Anopheles.</title>
        <authorList>
            <person name="Artemov G.N."/>
            <person name="Peery A.N."/>
            <person name="Jiang X."/>
            <person name="Tu Z."/>
            <person name="Stegniy V.N."/>
            <person name="Sharakhova M.V."/>
            <person name="Sharakhov I.V."/>
        </authorList>
    </citation>
    <scope>NUCLEOTIDE SEQUENCE [LARGE SCALE GENOMIC DNA]</scope>
    <source>
        <strain evidence="3 4">ALBI9_A</strain>
    </source>
</reference>
<dbReference type="EnsemblMetazoa" id="AALB009850-RA">
    <property type="protein sequence ID" value="AALB009850-PA"/>
    <property type="gene ID" value="AALB009850"/>
</dbReference>
<protein>
    <submittedName>
        <fullName evidence="3">Uncharacterized protein</fullName>
    </submittedName>
</protein>
<evidence type="ECO:0000313" key="4">
    <source>
        <dbReference type="Proteomes" id="UP000069272"/>
    </source>
</evidence>
<feature type="region of interest" description="Disordered" evidence="1">
    <location>
        <begin position="23"/>
        <end position="103"/>
    </location>
</feature>
<evidence type="ECO:0000256" key="2">
    <source>
        <dbReference type="SAM" id="SignalP"/>
    </source>
</evidence>
<keyword evidence="2" id="KW-0732">Signal</keyword>